<protein>
    <submittedName>
        <fullName evidence="2">Uncharacterized protein</fullName>
    </submittedName>
</protein>
<keyword evidence="3" id="KW-1185">Reference proteome</keyword>
<dbReference type="OrthoDB" id="9114154at2"/>
<dbReference type="RefSeq" id="WP_134750738.1">
    <property type="nucleotide sequence ID" value="NZ_CP038149.1"/>
</dbReference>
<feature type="transmembrane region" description="Helical" evidence="1">
    <location>
        <begin position="124"/>
        <end position="146"/>
    </location>
</feature>
<sequence>MAEHENATAHSAHERAWTHGWNWLVIAIVVVAPLVLILVEYKLRDELCALRAPHTCQPLDFFSPTMMTAALTMALPCMSMPGSLPRLIALPQPPSILQFSARKQWACTYRADIRRNRTTRYIGYANVGLAIFALFLSGGIFVLWLLRLHPDGSASISATWGTPQTESCIAYGIAASLTLLKATLERFNK</sequence>
<reference evidence="2 3" key="1">
    <citation type="submission" date="2019-03" db="EMBL/GenBank/DDBJ databases">
        <title>Paraburkholderia sp. 7MH5, isolated from subtropical forest soil.</title>
        <authorList>
            <person name="Gao Z.-H."/>
            <person name="Qiu L.-H."/>
        </authorList>
    </citation>
    <scope>NUCLEOTIDE SEQUENCE [LARGE SCALE GENOMIC DNA]</scope>
    <source>
        <strain evidence="2 3">7MH5</strain>
    </source>
</reference>
<dbReference type="EMBL" id="CP038149">
    <property type="protein sequence ID" value="QBQ98698.1"/>
    <property type="molecule type" value="Genomic_DNA"/>
</dbReference>
<keyword evidence="1" id="KW-0812">Transmembrane</keyword>
<feature type="transmembrane region" description="Helical" evidence="1">
    <location>
        <begin position="20"/>
        <end position="41"/>
    </location>
</feature>
<evidence type="ECO:0000313" key="3">
    <source>
        <dbReference type="Proteomes" id="UP000295727"/>
    </source>
</evidence>
<dbReference type="AlphaFoldDB" id="A0A4P7CRY8"/>
<name>A0A4P7CRY8_9BURK</name>
<accession>A0A4P7CRY8</accession>
<evidence type="ECO:0000313" key="2">
    <source>
        <dbReference type="EMBL" id="QBQ98698.1"/>
    </source>
</evidence>
<dbReference type="Proteomes" id="UP000295727">
    <property type="component" value="Chromosome 2"/>
</dbReference>
<organism evidence="2 3">
    <name type="scientific">Paraburkholderia pallida</name>
    <dbReference type="NCBI Taxonomy" id="2547399"/>
    <lineage>
        <taxon>Bacteria</taxon>
        <taxon>Pseudomonadati</taxon>
        <taxon>Pseudomonadota</taxon>
        <taxon>Betaproteobacteria</taxon>
        <taxon>Burkholderiales</taxon>
        <taxon>Burkholderiaceae</taxon>
        <taxon>Paraburkholderia</taxon>
    </lineage>
</organism>
<keyword evidence="1" id="KW-1133">Transmembrane helix</keyword>
<gene>
    <name evidence="2" type="ORF">E1956_15565</name>
</gene>
<evidence type="ECO:0000256" key="1">
    <source>
        <dbReference type="SAM" id="Phobius"/>
    </source>
</evidence>
<dbReference type="KEGG" id="ppai:E1956_15565"/>
<proteinExistence type="predicted"/>
<keyword evidence="1" id="KW-0472">Membrane</keyword>